<dbReference type="GO" id="GO:0005886">
    <property type="term" value="C:plasma membrane"/>
    <property type="evidence" value="ECO:0007669"/>
    <property type="project" value="TreeGrafter"/>
</dbReference>
<dbReference type="InterPro" id="IPR010921">
    <property type="entry name" value="Trp_repressor/repl_initiator"/>
</dbReference>
<sequence>MDKGNLRELWEYVLTQVELSISAANFNTWFHNSFIVKMEDGVIFIGVPSQFFKDWYLKKFHSLLLKIIRDVSYEFRNIEYLIVKDDHRKIPEEIKNVRGVMELPLSEFYINKSDNLNPRYTFDTFVIGSFNNLAYAAAQAVLERPGITYNPLFIYGDTGRGKTHLIQAIGNQFKKLYQGRKVFYLTSEKFVVDYTDSVQAGTANRFKEKYRHYDLLIIDDIQFLSKKERSEEELFHLFNALHDTNKQIVFSSDRAPLAIPDITERLKGRLASGMTIDIGEPDPESRMAIVRKKAATHGVILSDEVVEYVATTLSGSIRELEGMVNSIICNAQVKGFAPDIAEVRQSLRSFTRPQKNISVKNIVDKVAEYYGIDEESIYEKTRRREVVRPRQVIMYLLREDFSISYPTIGTKLGGRDHTTVIHSCEKIKREVIVDSELAKEIQNIRTLLV</sequence>
<feature type="binding site" evidence="8">
    <location>
        <position position="162"/>
    </location>
    <ligand>
        <name>ATP</name>
        <dbReference type="ChEBI" id="CHEBI:30616"/>
    </ligand>
</feature>
<dbReference type="AlphaFoldDB" id="A0A1F6BV93"/>
<dbReference type="CDD" id="cd06571">
    <property type="entry name" value="Bac_DnaA_C"/>
    <property type="match status" value="1"/>
</dbReference>
<comment type="function">
    <text evidence="8 10">Plays an essential role in the initiation and regulation of chromosomal replication. ATP-DnaA binds to the origin of replication (oriC) to initiate formation of the DNA replication initiation complex once per cell cycle. Binds the DnaA box (a 9 base pair repeat at the origin) and separates the double-stranded (ds)DNA. Forms a right-handed helical filament on oriC DNA; dsDNA binds to the exterior of the filament while single-stranded (ss)DNA is stabiized in the filament's interior. The ATP-DnaA-oriC complex binds and stabilizes one strand of the AT-rich DNA unwinding element (DUE), permitting loading of DNA polymerase. After initiation quickly degrades to an ADP-DnaA complex that is not apt for DNA replication. Binds acidic phospholipids.</text>
</comment>
<comment type="domain">
    <text evidence="8">Domain I is involved in oligomerization and binding regulators, domain II is flexibile and of varying length in different bacteria, domain III forms the AAA+ region, while domain IV binds dsDNA.</text>
</comment>
<feature type="binding site" evidence="8">
    <location>
        <position position="161"/>
    </location>
    <ligand>
        <name>ATP</name>
        <dbReference type="ChEBI" id="CHEBI:30616"/>
    </ligand>
</feature>
<dbReference type="Pfam" id="PF11638">
    <property type="entry name" value="DnaA_N"/>
    <property type="match status" value="1"/>
</dbReference>
<dbReference type="InterPro" id="IPR038454">
    <property type="entry name" value="DnaA_N_sf"/>
</dbReference>
<dbReference type="CDD" id="cd00009">
    <property type="entry name" value="AAA"/>
    <property type="match status" value="1"/>
</dbReference>
<protein>
    <recommendedName>
        <fullName evidence="8 9">Chromosomal replication initiator protein DnaA</fullName>
    </recommendedName>
</protein>
<proteinExistence type="inferred from homology"/>
<evidence type="ECO:0000259" key="13">
    <source>
        <dbReference type="SMART" id="SM00760"/>
    </source>
</evidence>
<evidence type="ECO:0000259" key="12">
    <source>
        <dbReference type="SMART" id="SM00382"/>
    </source>
</evidence>
<dbReference type="InterPro" id="IPR027417">
    <property type="entry name" value="P-loop_NTPase"/>
</dbReference>
<evidence type="ECO:0000256" key="11">
    <source>
        <dbReference type="RuleBase" id="RU004227"/>
    </source>
</evidence>
<dbReference type="FunFam" id="3.40.50.300:FF:000668">
    <property type="entry name" value="Chromosomal replication initiator protein DnaA"/>
    <property type="match status" value="1"/>
</dbReference>
<comment type="caution">
    <text evidence="14">The sequence shown here is derived from an EMBL/GenBank/DDBJ whole genome shotgun (WGS) entry which is preliminary data.</text>
</comment>
<evidence type="ECO:0000256" key="4">
    <source>
        <dbReference type="ARBA" id="ARBA00022741"/>
    </source>
</evidence>
<evidence type="ECO:0000256" key="10">
    <source>
        <dbReference type="RuleBase" id="RU000577"/>
    </source>
</evidence>
<feature type="binding site" evidence="8">
    <location>
        <position position="163"/>
    </location>
    <ligand>
        <name>ATP</name>
        <dbReference type="ChEBI" id="CHEBI:30616"/>
    </ligand>
</feature>
<feature type="region of interest" description="Domain IV, binds dsDNA" evidence="8">
    <location>
        <begin position="332"/>
        <end position="449"/>
    </location>
</feature>
<dbReference type="GO" id="GO:0006270">
    <property type="term" value="P:DNA replication initiation"/>
    <property type="evidence" value="ECO:0007669"/>
    <property type="project" value="UniProtKB-UniRule"/>
</dbReference>
<name>A0A1F6BV93_9BACT</name>
<organism evidence="14 15">
    <name type="scientific">Candidatus Kaiserbacteria bacterium GWA2_50_9</name>
    <dbReference type="NCBI Taxonomy" id="1798474"/>
    <lineage>
        <taxon>Bacteria</taxon>
        <taxon>Candidatus Kaiseribacteriota</taxon>
    </lineage>
</organism>
<dbReference type="NCBIfam" id="TIGR00362">
    <property type="entry name" value="DnaA"/>
    <property type="match status" value="1"/>
</dbReference>
<evidence type="ECO:0000256" key="6">
    <source>
        <dbReference type="ARBA" id="ARBA00023121"/>
    </source>
</evidence>
<reference evidence="14 15" key="1">
    <citation type="journal article" date="2016" name="Nat. Commun.">
        <title>Thousands of microbial genomes shed light on interconnected biogeochemical processes in an aquifer system.</title>
        <authorList>
            <person name="Anantharaman K."/>
            <person name="Brown C.T."/>
            <person name="Hug L.A."/>
            <person name="Sharon I."/>
            <person name="Castelle C.J."/>
            <person name="Probst A.J."/>
            <person name="Thomas B.C."/>
            <person name="Singh A."/>
            <person name="Wilkins M.J."/>
            <person name="Karaoz U."/>
            <person name="Brodie E.L."/>
            <person name="Williams K.H."/>
            <person name="Hubbard S.S."/>
            <person name="Banfield J.F."/>
        </authorList>
    </citation>
    <scope>NUCLEOTIDE SEQUENCE [LARGE SCALE GENOMIC DNA]</scope>
</reference>
<dbReference type="InterPro" id="IPR013159">
    <property type="entry name" value="DnaA_C"/>
</dbReference>
<dbReference type="Gene3D" id="3.40.50.300">
    <property type="entry name" value="P-loop containing nucleotide triphosphate hydrolases"/>
    <property type="match status" value="1"/>
</dbReference>
<evidence type="ECO:0000256" key="5">
    <source>
        <dbReference type="ARBA" id="ARBA00022840"/>
    </source>
</evidence>
<dbReference type="EMBL" id="MFKN01000025">
    <property type="protein sequence ID" value="OGG40839.1"/>
    <property type="molecule type" value="Genomic_DNA"/>
</dbReference>
<dbReference type="PRINTS" id="PR00051">
    <property type="entry name" value="DNAA"/>
</dbReference>
<dbReference type="GO" id="GO:0005524">
    <property type="term" value="F:ATP binding"/>
    <property type="evidence" value="ECO:0007669"/>
    <property type="project" value="UniProtKB-UniRule"/>
</dbReference>
<evidence type="ECO:0000313" key="15">
    <source>
        <dbReference type="Proteomes" id="UP000179014"/>
    </source>
</evidence>
<dbReference type="Gene3D" id="1.10.8.60">
    <property type="match status" value="1"/>
</dbReference>
<keyword evidence="7 8" id="KW-0238">DNA-binding</keyword>
<dbReference type="Pfam" id="PF00308">
    <property type="entry name" value="Bac_DnaA"/>
    <property type="match status" value="1"/>
</dbReference>
<dbReference type="SMART" id="SM00382">
    <property type="entry name" value="AAA"/>
    <property type="match status" value="1"/>
</dbReference>
<comment type="similarity">
    <text evidence="1 8 11">Belongs to the DnaA family.</text>
</comment>
<comment type="caution">
    <text evidence="8">Lacks conserved residue(s) required for the propagation of feature annotation.</text>
</comment>
<dbReference type="InterPro" id="IPR018312">
    <property type="entry name" value="Chromosome_initiator_DnaA_CS"/>
</dbReference>
<dbReference type="GO" id="GO:0008289">
    <property type="term" value="F:lipid binding"/>
    <property type="evidence" value="ECO:0007669"/>
    <property type="project" value="UniProtKB-KW"/>
</dbReference>
<feature type="binding site" evidence="8">
    <location>
        <position position="159"/>
    </location>
    <ligand>
        <name>ATP</name>
        <dbReference type="ChEBI" id="CHEBI:30616"/>
    </ligand>
</feature>
<dbReference type="SUPFAM" id="SSF52540">
    <property type="entry name" value="P-loop containing nucleoside triphosphate hydrolases"/>
    <property type="match status" value="1"/>
</dbReference>
<dbReference type="InterPro" id="IPR020591">
    <property type="entry name" value="Chromosome_initiator_DnaA-like"/>
</dbReference>
<evidence type="ECO:0000256" key="2">
    <source>
        <dbReference type="ARBA" id="ARBA00022490"/>
    </source>
</evidence>
<evidence type="ECO:0000256" key="3">
    <source>
        <dbReference type="ARBA" id="ARBA00022705"/>
    </source>
</evidence>
<accession>A0A1F6BV93</accession>
<dbReference type="Gene3D" id="3.30.300.180">
    <property type="match status" value="1"/>
</dbReference>
<evidence type="ECO:0000256" key="7">
    <source>
        <dbReference type="ARBA" id="ARBA00023125"/>
    </source>
</evidence>
<dbReference type="PANTHER" id="PTHR30050">
    <property type="entry name" value="CHROMOSOMAL REPLICATION INITIATOR PROTEIN DNAA"/>
    <property type="match status" value="1"/>
</dbReference>
<dbReference type="GO" id="GO:0006275">
    <property type="term" value="P:regulation of DNA replication"/>
    <property type="evidence" value="ECO:0007669"/>
    <property type="project" value="UniProtKB-UniRule"/>
</dbReference>
<dbReference type="HAMAP" id="MF_00377">
    <property type="entry name" value="DnaA_bact"/>
    <property type="match status" value="1"/>
</dbReference>
<dbReference type="PROSITE" id="PS01008">
    <property type="entry name" value="DNAA"/>
    <property type="match status" value="1"/>
</dbReference>
<evidence type="ECO:0000313" key="14">
    <source>
        <dbReference type="EMBL" id="OGG40839.1"/>
    </source>
</evidence>
<evidence type="ECO:0000256" key="9">
    <source>
        <dbReference type="NCBIfam" id="TIGR00362"/>
    </source>
</evidence>
<keyword evidence="6 8" id="KW-0446">Lipid-binding</keyword>
<dbReference type="GO" id="GO:0003688">
    <property type="term" value="F:DNA replication origin binding"/>
    <property type="evidence" value="ECO:0007669"/>
    <property type="project" value="UniProtKB-UniRule"/>
</dbReference>
<dbReference type="InterPro" id="IPR003593">
    <property type="entry name" value="AAA+_ATPase"/>
</dbReference>
<gene>
    <name evidence="8" type="primary">dnaA</name>
    <name evidence="14" type="ORF">A2118_01570</name>
</gene>
<dbReference type="GO" id="GO:0005737">
    <property type="term" value="C:cytoplasm"/>
    <property type="evidence" value="ECO:0007669"/>
    <property type="project" value="UniProtKB-SubCell"/>
</dbReference>
<feature type="domain" description="Chromosomal replication initiator DnaA C-terminal" evidence="13">
    <location>
        <begin position="358"/>
        <end position="427"/>
    </location>
</feature>
<keyword evidence="2 8" id="KW-0963">Cytoplasm</keyword>
<feature type="region of interest" description="Domain I, interacts with DnaA modulators" evidence="8">
    <location>
        <begin position="1"/>
        <end position="96"/>
    </location>
</feature>
<dbReference type="InterPro" id="IPR001957">
    <property type="entry name" value="Chromosome_initiator_DnaA"/>
</dbReference>
<keyword evidence="3 8" id="KW-0235">DNA replication</keyword>
<dbReference type="Gene3D" id="1.10.1750.10">
    <property type="match status" value="1"/>
</dbReference>
<keyword evidence="4 8" id="KW-0547">Nucleotide-binding</keyword>
<evidence type="ECO:0000256" key="8">
    <source>
        <dbReference type="HAMAP-Rule" id="MF_00377"/>
    </source>
</evidence>
<dbReference type="SUPFAM" id="SSF48295">
    <property type="entry name" value="TrpR-like"/>
    <property type="match status" value="1"/>
</dbReference>
<dbReference type="Proteomes" id="UP000179014">
    <property type="component" value="Unassembled WGS sequence"/>
</dbReference>
<feature type="region of interest" description="Domain III, AAA+ region" evidence="8">
    <location>
        <begin position="115"/>
        <end position="331"/>
    </location>
</feature>
<feature type="domain" description="AAA+ ATPase" evidence="12">
    <location>
        <begin position="148"/>
        <end position="282"/>
    </location>
</feature>
<dbReference type="STRING" id="1798474.A2118_01570"/>
<comment type="subcellular location">
    <subcellularLocation>
        <location evidence="8">Cytoplasm</location>
    </subcellularLocation>
</comment>
<dbReference type="InterPro" id="IPR013317">
    <property type="entry name" value="DnaA_dom"/>
</dbReference>
<dbReference type="Pfam" id="PF08299">
    <property type="entry name" value="Bac_DnaA_C"/>
    <property type="match status" value="1"/>
</dbReference>
<comment type="subunit">
    <text evidence="8">Oligomerizes as a right-handed, spiral filament on DNA at oriC.</text>
</comment>
<dbReference type="InterPro" id="IPR024633">
    <property type="entry name" value="DnaA_N_dom"/>
</dbReference>
<dbReference type="SMART" id="SM00760">
    <property type="entry name" value="Bac_DnaA_C"/>
    <property type="match status" value="1"/>
</dbReference>
<keyword evidence="5 8" id="KW-0067">ATP-binding</keyword>
<evidence type="ECO:0000256" key="1">
    <source>
        <dbReference type="ARBA" id="ARBA00006583"/>
    </source>
</evidence>
<dbReference type="PANTHER" id="PTHR30050:SF2">
    <property type="entry name" value="CHROMOSOMAL REPLICATION INITIATOR PROTEIN DNAA"/>
    <property type="match status" value="1"/>
</dbReference>